<feature type="compositionally biased region" description="Polar residues" evidence="1">
    <location>
        <begin position="233"/>
        <end position="252"/>
    </location>
</feature>
<evidence type="ECO:0000256" key="1">
    <source>
        <dbReference type="SAM" id="MobiDB-lite"/>
    </source>
</evidence>
<feature type="region of interest" description="Disordered" evidence="1">
    <location>
        <begin position="273"/>
        <end position="293"/>
    </location>
</feature>
<feature type="compositionally biased region" description="Basic residues" evidence="1">
    <location>
        <begin position="1066"/>
        <end position="1085"/>
    </location>
</feature>
<sequence>MLRVGVLRAKPPHFRTNPLVGPRGWERGVFEGQNCGHPERQADIFAVSQNLDCGYLDATVELHCHECSGALGLDGLYRVRSHSKTLRAQWTTSADVLVHSAWTNCTESVVTTKHYALSGLPAQMFWCTRLGRTVPSPQSQQNTTRSVDYQRRCSGALGLDELYRVRSHNKTLRAQWTTSADVLVHSAWTDCTESAVTTKHYALSGLPAQMFWCTRLGRTVPSPQGVGIPDINATEQLTPPKTHPCNTGSSGHMTPHQAISPPPPVTNVMRSFNPHPPTRSSSHFAREREGEKKRDELRHTYNFDGDMVTERLACSPPTKANQLQCLAGLPDFRKWESCRTMTLVAVSLFAFHQGNPGSIPGRDTPDFRKWESCRTTPLVGGFSREISRFSLPFIPVLLHTHLNHSCHLLRLHRACSQTGYFAMYLLEASLLRFQLQSVHSNELFRKVLTGSLIVTIPTTERAVEPTISQGTYWKPHCYDSNYRACSQTDYFAMYLLEASLLRFQLQIVQSNRLFRKVLTGSLIVTIPTTERAVERTISQGTYWKPHCYDSNDRACSRKNYFARYLLEASLLRFQRQSVQSKELFRKVLTGSLIVTIPTTERAVKPTISQGTYWKPYCYDSNYRACSQTDYFARYLLEASLLRFQLQSVQSNRLFRKVLTGSLIVTIPTTERAVERTISQGTYWKPHCYDSNSRACSQTDYFARYLLEASLLRFQLQSVHSNELFRNVLTGSLIVTIPTTERAVEPTISQGTYWKPHCYDSNYRACSRTNYFARYLLEASLLRFQLQSVQSNRLFRKVFTGSLIVTIPNPERAVEPTISQCTYWKPHCYDSNSRACSQTDYFARYLLEASLLRFQLQSVQSNELFRKVLTGSLIVTIPTPERAVKPTISQGTYWKPHCYDSNSRACSQTDYFARYLLEASLLRFQLQSVQSNELFRKVLTGSLIVTIPTPERAVKPTISQGIYWKPHCYDSNSRACSRTNYFARYLLEASLLRFQLQSVQSNRLFRKVLTGSLIVTIPTTERAVEPTISQGTYWKPHCYDSNYRACSRTDYFASSSAREREMRTAFPRRRQQAATGKTRHGRRGVAKGREVCLSRTRSHNKALQACKQCEQTSLAPPTSSLSLSLPLSISGRDEHHPESISNPDTE</sequence>
<protein>
    <submittedName>
        <fullName evidence="2">Uncharacterized protein</fullName>
    </submittedName>
</protein>
<feature type="compositionally biased region" description="Basic and acidic residues" evidence="1">
    <location>
        <begin position="284"/>
        <end position="293"/>
    </location>
</feature>
<accession>A0ABQ9GN04</accession>
<evidence type="ECO:0000313" key="2">
    <source>
        <dbReference type="EMBL" id="KAJ8873399.1"/>
    </source>
</evidence>
<feature type="region of interest" description="Disordered" evidence="1">
    <location>
        <begin position="231"/>
        <end position="255"/>
    </location>
</feature>
<feature type="region of interest" description="Disordered" evidence="1">
    <location>
        <begin position="1066"/>
        <end position="1086"/>
    </location>
</feature>
<reference evidence="2 3" key="1">
    <citation type="submission" date="2023-02" db="EMBL/GenBank/DDBJ databases">
        <title>LHISI_Scaffold_Assembly.</title>
        <authorList>
            <person name="Stuart O.P."/>
            <person name="Cleave R."/>
            <person name="Magrath M.J.L."/>
            <person name="Mikheyev A.S."/>
        </authorList>
    </citation>
    <scope>NUCLEOTIDE SEQUENCE [LARGE SCALE GENOMIC DNA]</scope>
    <source>
        <strain evidence="2">Daus_M_001</strain>
        <tissue evidence="2">Leg muscle</tissue>
    </source>
</reference>
<name>A0ABQ9GN04_9NEOP</name>
<organism evidence="2 3">
    <name type="scientific">Dryococelus australis</name>
    <dbReference type="NCBI Taxonomy" id="614101"/>
    <lineage>
        <taxon>Eukaryota</taxon>
        <taxon>Metazoa</taxon>
        <taxon>Ecdysozoa</taxon>
        <taxon>Arthropoda</taxon>
        <taxon>Hexapoda</taxon>
        <taxon>Insecta</taxon>
        <taxon>Pterygota</taxon>
        <taxon>Neoptera</taxon>
        <taxon>Polyneoptera</taxon>
        <taxon>Phasmatodea</taxon>
        <taxon>Verophasmatodea</taxon>
        <taxon>Anareolatae</taxon>
        <taxon>Phasmatidae</taxon>
        <taxon>Eurycanthinae</taxon>
        <taxon>Dryococelus</taxon>
    </lineage>
</organism>
<feature type="compositionally biased region" description="Low complexity" evidence="1">
    <location>
        <begin position="1112"/>
        <end position="1129"/>
    </location>
</feature>
<keyword evidence="3" id="KW-1185">Reference proteome</keyword>
<dbReference type="EMBL" id="JARBHB010000010">
    <property type="protein sequence ID" value="KAJ8873399.1"/>
    <property type="molecule type" value="Genomic_DNA"/>
</dbReference>
<gene>
    <name evidence="2" type="ORF">PR048_024215</name>
</gene>
<comment type="caution">
    <text evidence="2">The sequence shown here is derived from an EMBL/GenBank/DDBJ whole genome shotgun (WGS) entry which is preliminary data.</text>
</comment>
<proteinExistence type="predicted"/>
<dbReference type="Proteomes" id="UP001159363">
    <property type="component" value="Chromosome 9"/>
</dbReference>
<feature type="region of interest" description="Disordered" evidence="1">
    <location>
        <begin position="1111"/>
        <end position="1145"/>
    </location>
</feature>
<evidence type="ECO:0000313" key="3">
    <source>
        <dbReference type="Proteomes" id="UP001159363"/>
    </source>
</evidence>